<organism evidence="1">
    <name type="scientific">Lepeophtheirus salmonis</name>
    <name type="common">Salmon louse</name>
    <name type="synonym">Caligus salmonis</name>
    <dbReference type="NCBI Taxonomy" id="72036"/>
    <lineage>
        <taxon>Eukaryota</taxon>
        <taxon>Metazoa</taxon>
        <taxon>Ecdysozoa</taxon>
        <taxon>Arthropoda</taxon>
        <taxon>Crustacea</taxon>
        <taxon>Multicrustacea</taxon>
        <taxon>Hexanauplia</taxon>
        <taxon>Copepoda</taxon>
        <taxon>Siphonostomatoida</taxon>
        <taxon>Caligidae</taxon>
        <taxon>Lepeophtheirus</taxon>
    </lineage>
</organism>
<dbReference type="AlphaFoldDB" id="A0A0K2VAV5"/>
<reference evidence="1" key="1">
    <citation type="submission" date="2014-05" db="EMBL/GenBank/DDBJ databases">
        <authorList>
            <person name="Chronopoulou M."/>
        </authorList>
    </citation>
    <scope>NUCLEOTIDE SEQUENCE</scope>
    <source>
        <tissue evidence="1">Whole organism</tissue>
    </source>
</reference>
<evidence type="ECO:0000313" key="1">
    <source>
        <dbReference type="EMBL" id="CDW47634.1"/>
    </source>
</evidence>
<name>A0A0K2VAV5_LEPSM</name>
<proteinExistence type="predicted"/>
<protein>
    <submittedName>
        <fullName evidence="1">Uncharacterized protein</fullName>
    </submittedName>
</protein>
<dbReference type="EMBL" id="HACA01030273">
    <property type="protein sequence ID" value="CDW47634.1"/>
    <property type="molecule type" value="Transcribed_RNA"/>
</dbReference>
<accession>A0A0K2VAV5</accession>
<sequence>MDSQDMKKSLLFQQFPQLLKQRSSSFKIMSRGTPKNIN</sequence>